<dbReference type="Proteomes" id="UP000230069">
    <property type="component" value="Unassembled WGS sequence"/>
</dbReference>
<dbReference type="PANTHER" id="PTHR47987:SF11">
    <property type="entry name" value="RECEPTOR-LIKE CYTOSOLIC SERINE_THREONINE-PROTEIN KINASE RBK1 ISOFORM X1"/>
    <property type="match status" value="1"/>
</dbReference>
<dbReference type="CDD" id="cd00293">
    <property type="entry name" value="USP-like"/>
    <property type="match status" value="1"/>
</dbReference>
<protein>
    <recommendedName>
        <fullName evidence="2">Protein kinase domain-containing protein</fullName>
    </recommendedName>
</protein>
<dbReference type="InterPro" id="IPR001245">
    <property type="entry name" value="Ser-Thr/Tyr_kinase_cat_dom"/>
</dbReference>
<dbReference type="Gene3D" id="3.30.200.20">
    <property type="entry name" value="Phosphorylase Kinase, domain 1"/>
    <property type="match status" value="1"/>
</dbReference>
<dbReference type="OrthoDB" id="4062651at2759"/>
<feature type="region of interest" description="Disordered" evidence="1">
    <location>
        <begin position="523"/>
        <end position="569"/>
    </location>
</feature>
<name>A0A2G5CNY0_AQUCA</name>
<dbReference type="GO" id="GO:0004713">
    <property type="term" value="F:protein tyrosine kinase activity"/>
    <property type="evidence" value="ECO:0007669"/>
    <property type="project" value="InterPro"/>
</dbReference>
<dbReference type="InterPro" id="IPR011009">
    <property type="entry name" value="Kinase-like_dom_sf"/>
</dbReference>
<dbReference type="AlphaFoldDB" id="A0A2G5CNY0"/>
<dbReference type="PROSITE" id="PS50011">
    <property type="entry name" value="PROTEIN_KINASE_DOM"/>
    <property type="match status" value="1"/>
</dbReference>
<dbReference type="GO" id="GO:0005524">
    <property type="term" value="F:ATP binding"/>
    <property type="evidence" value="ECO:0007669"/>
    <property type="project" value="InterPro"/>
</dbReference>
<organism evidence="3 4">
    <name type="scientific">Aquilegia coerulea</name>
    <name type="common">Rocky mountain columbine</name>
    <dbReference type="NCBI Taxonomy" id="218851"/>
    <lineage>
        <taxon>Eukaryota</taxon>
        <taxon>Viridiplantae</taxon>
        <taxon>Streptophyta</taxon>
        <taxon>Embryophyta</taxon>
        <taxon>Tracheophyta</taxon>
        <taxon>Spermatophyta</taxon>
        <taxon>Magnoliopsida</taxon>
        <taxon>Ranunculales</taxon>
        <taxon>Ranunculaceae</taxon>
        <taxon>Thalictroideae</taxon>
        <taxon>Aquilegia</taxon>
    </lineage>
</organism>
<evidence type="ECO:0000313" key="4">
    <source>
        <dbReference type="Proteomes" id="UP000230069"/>
    </source>
</evidence>
<feature type="domain" description="Protein kinase" evidence="2">
    <location>
        <begin position="238"/>
        <end position="511"/>
    </location>
</feature>
<dbReference type="InParanoid" id="A0A2G5CNY0"/>
<dbReference type="EMBL" id="KZ305060">
    <property type="protein sequence ID" value="PIA32890.1"/>
    <property type="molecule type" value="Genomic_DNA"/>
</dbReference>
<dbReference type="InterPro" id="IPR020635">
    <property type="entry name" value="Tyr_kinase_cat_dom"/>
</dbReference>
<dbReference type="PROSITE" id="PS00109">
    <property type="entry name" value="PROTEIN_KINASE_TYR"/>
    <property type="match status" value="1"/>
</dbReference>
<dbReference type="InterPro" id="IPR008266">
    <property type="entry name" value="Tyr_kinase_AS"/>
</dbReference>
<evidence type="ECO:0000259" key="2">
    <source>
        <dbReference type="PROSITE" id="PS50011"/>
    </source>
</evidence>
<sequence length="569" mass="63968">MMFGNFRLLQISSRTKKKRVVIVGLKKDNYSREMLLRLLTLVIAPGDTVLAVHSEEPSDTFDPNSFHIHEDICKSKQVDFQVKVCTGDSFVTVLIHQVRLHHATMLVIGCSRPSPKESVVTSCLKGLPPTCSLLVIDTGGRVLLEKKGSSQQGSTCQIKAPSKSSLLIQEACVGQSEFTLNCPKLVTSQGTIRDDVTDSLQFPESNLQKNFQKLAGLEIKGASRRFTPQDLESATKKFSPQMVISECRYNKVYKANLGSGQTAAVKVLQITEWSGEDLLQEIEILSGLNHENIVKLIGYCYSLDMHAVVYNQLHKNLKQKLTQLGWSERIRVAVGIAKALEYLHHSCSPPIIHRDVRSSNILLPCHCEAQLSNFEAAIVHHQHQTPTKSRKTVHVVESSAYLAPEYLMFGKVDEKIDVYSYGVVLLELITGKDATQDILAVNQESLVLQARSLLSRGLWENLIDPHLNEDYGKEEMQRMIMAARLCLMHSSSRRPTMKTILQLLEDREYWIKIQKERQEFINEINSKGEPESYTEGSASSDNSIEENIYKPISLPKGQMERNHGPTLEN</sequence>
<accession>A0A2G5CNY0</accession>
<dbReference type="Gene3D" id="3.40.50.620">
    <property type="entry name" value="HUPs"/>
    <property type="match status" value="1"/>
</dbReference>
<gene>
    <name evidence="3" type="ORF">AQUCO_04300076v1</name>
</gene>
<reference evidence="3 4" key="1">
    <citation type="submission" date="2017-09" db="EMBL/GenBank/DDBJ databases">
        <title>WGS assembly of Aquilegia coerulea Goldsmith.</title>
        <authorList>
            <person name="Hodges S."/>
            <person name="Kramer E."/>
            <person name="Nordborg M."/>
            <person name="Tomkins J."/>
            <person name="Borevitz J."/>
            <person name="Derieg N."/>
            <person name="Yan J."/>
            <person name="Mihaltcheva S."/>
            <person name="Hayes R.D."/>
            <person name="Rokhsar D."/>
        </authorList>
    </citation>
    <scope>NUCLEOTIDE SEQUENCE [LARGE SCALE GENOMIC DNA]</scope>
    <source>
        <strain evidence="4">cv. Goldsmith</strain>
    </source>
</reference>
<dbReference type="InterPro" id="IPR000719">
    <property type="entry name" value="Prot_kinase_dom"/>
</dbReference>
<dbReference type="STRING" id="218851.A0A2G5CNY0"/>
<dbReference type="PANTHER" id="PTHR47987">
    <property type="entry name" value="OS08G0249100 PROTEIN"/>
    <property type="match status" value="1"/>
</dbReference>
<dbReference type="Gene3D" id="1.10.510.10">
    <property type="entry name" value="Transferase(Phosphotransferase) domain 1"/>
    <property type="match status" value="1"/>
</dbReference>
<dbReference type="SMART" id="SM00219">
    <property type="entry name" value="TyrKc"/>
    <property type="match status" value="1"/>
</dbReference>
<dbReference type="InterPro" id="IPR046958">
    <property type="entry name" value="RBK1/2/STUNTED"/>
</dbReference>
<keyword evidence="4" id="KW-1185">Reference proteome</keyword>
<dbReference type="Pfam" id="PF07714">
    <property type="entry name" value="PK_Tyr_Ser-Thr"/>
    <property type="match status" value="1"/>
</dbReference>
<evidence type="ECO:0000313" key="3">
    <source>
        <dbReference type="EMBL" id="PIA32890.1"/>
    </source>
</evidence>
<proteinExistence type="predicted"/>
<dbReference type="SUPFAM" id="SSF56112">
    <property type="entry name" value="Protein kinase-like (PK-like)"/>
    <property type="match status" value="1"/>
</dbReference>
<dbReference type="InterPro" id="IPR014729">
    <property type="entry name" value="Rossmann-like_a/b/a_fold"/>
</dbReference>
<evidence type="ECO:0000256" key="1">
    <source>
        <dbReference type="SAM" id="MobiDB-lite"/>
    </source>
</evidence>